<comment type="caution">
    <text evidence="2">The sequence shown here is derived from an EMBL/GenBank/DDBJ whole genome shotgun (WGS) entry which is preliminary data.</text>
</comment>
<protein>
    <submittedName>
        <fullName evidence="2">Uncharacterized protein</fullName>
    </submittedName>
</protein>
<keyword evidence="1" id="KW-1133">Transmembrane helix</keyword>
<proteinExistence type="predicted"/>
<feature type="transmembrane region" description="Helical" evidence="1">
    <location>
        <begin position="61"/>
        <end position="83"/>
    </location>
</feature>
<reference evidence="2 3" key="1">
    <citation type="submission" date="2021-03" db="EMBL/GenBank/DDBJ databases">
        <title>Genomic Encyclopedia of Type Strains, Phase IV (KMG-IV): sequencing the most valuable type-strain genomes for metagenomic binning, comparative biology and taxonomic classification.</title>
        <authorList>
            <person name="Goeker M."/>
        </authorList>
    </citation>
    <scope>NUCLEOTIDE SEQUENCE [LARGE SCALE GENOMIC DNA]</scope>
    <source>
        <strain evidence="2 3">DSM 101953</strain>
    </source>
</reference>
<evidence type="ECO:0000256" key="1">
    <source>
        <dbReference type="SAM" id="Phobius"/>
    </source>
</evidence>
<keyword evidence="1" id="KW-0812">Transmembrane</keyword>
<accession>A0ABS4NMT5</accession>
<dbReference type="EMBL" id="JAGGLV010000004">
    <property type="protein sequence ID" value="MBP2111377.1"/>
    <property type="molecule type" value="Genomic_DNA"/>
</dbReference>
<evidence type="ECO:0000313" key="2">
    <source>
        <dbReference type="EMBL" id="MBP2111377.1"/>
    </source>
</evidence>
<feature type="transmembrane region" description="Helical" evidence="1">
    <location>
        <begin position="166"/>
        <end position="184"/>
    </location>
</feature>
<gene>
    <name evidence="2" type="ORF">J2Z70_001518</name>
</gene>
<dbReference type="Proteomes" id="UP000773462">
    <property type="component" value="Unassembled WGS sequence"/>
</dbReference>
<keyword evidence="3" id="KW-1185">Reference proteome</keyword>
<organism evidence="2 3">
    <name type="scientific">Paenibacillus silagei</name>
    <dbReference type="NCBI Taxonomy" id="1670801"/>
    <lineage>
        <taxon>Bacteria</taxon>
        <taxon>Bacillati</taxon>
        <taxon>Bacillota</taxon>
        <taxon>Bacilli</taxon>
        <taxon>Bacillales</taxon>
        <taxon>Paenibacillaceae</taxon>
        <taxon>Paenibacillus</taxon>
    </lineage>
</organism>
<feature type="transmembrane region" description="Helical" evidence="1">
    <location>
        <begin position="90"/>
        <end position="113"/>
    </location>
</feature>
<feature type="transmembrane region" description="Helical" evidence="1">
    <location>
        <begin position="119"/>
        <end position="139"/>
    </location>
</feature>
<name>A0ABS4NMT5_9BACL</name>
<sequence length="221" mass="26109">MLDFVLYMVFSILETYAMFYLAFKVFKIDLYPIEMVFASTLMAFVSFVLRNDYKMILTDVFFQYLLTFCFIWLLFRIHIFYAVSMTGLTYLAYMFIQSSCYLFMKLIGLYHLGSPYATIGVYILQLISALTAMAIGLYIGKKKKGFDFVPDKQNVKIKIELREIKIFILSAPSLIFVILLVILTEKYSQYFFLMPMIYAVLLYAYLYLSYKKDRTHNEFIS</sequence>
<feature type="transmembrane region" description="Helical" evidence="1">
    <location>
        <begin position="30"/>
        <end position="49"/>
    </location>
</feature>
<feature type="transmembrane region" description="Helical" evidence="1">
    <location>
        <begin position="6"/>
        <end position="23"/>
    </location>
</feature>
<dbReference type="RefSeq" id="WP_209871132.1">
    <property type="nucleotide sequence ID" value="NZ_JAGGLV010000004.1"/>
</dbReference>
<feature type="transmembrane region" description="Helical" evidence="1">
    <location>
        <begin position="190"/>
        <end position="208"/>
    </location>
</feature>
<evidence type="ECO:0000313" key="3">
    <source>
        <dbReference type="Proteomes" id="UP000773462"/>
    </source>
</evidence>
<keyword evidence="1" id="KW-0472">Membrane</keyword>